<dbReference type="AlphaFoldDB" id="A0A5N5FRY0"/>
<dbReference type="Gene3D" id="3.80.10.10">
    <property type="entry name" value="Ribonuclease Inhibitor"/>
    <property type="match status" value="1"/>
</dbReference>
<dbReference type="EMBL" id="SMOL01000695">
    <property type="protein sequence ID" value="KAB2601024.1"/>
    <property type="molecule type" value="Genomic_DNA"/>
</dbReference>
<protein>
    <submittedName>
        <fullName evidence="3">F-box/FBD/LRR-repeat protein</fullName>
    </submittedName>
</protein>
<accession>A0A5N5FRY0</accession>
<dbReference type="Proteomes" id="UP000327157">
    <property type="component" value="Chromosome 10"/>
</dbReference>
<dbReference type="PANTHER" id="PTHR31900">
    <property type="entry name" value="F-BOX/RNI SUPERFAMILY PROTEIN-RELATED"/>
    <property type="match status" value="1"/>
</dbReference>
<dbReference type="InterPro" id="IPR050232">
    <property type="entry name" value="FBL13/AtMIF1-like"/>
</dbReference>
<dbReference type="PROSITE" id="PS50181">
    <property type="entry name" value="FBOX"/>
    <property type="match status" value="1"/>
</dbReference>
<dbReference type="InterPro" id="IPR032675">
    <property type="entry name" value="LRR_dom_sf"/>
</dbReference>
<evidence type="ECO:0000256" key="1">
    <source>
        <dbReference type="SAM" id="MobiDB-lite"/>
    </source>
</evidence>
<dbReference type="SMART" id="SM00579">
    <property type="entry name" value="FBD"/>
    <property type="match status" value="1"/>
</dbReference>
<comment type="caution">
    <text evidence="3">The sequence shown here is derived from an EMBL/GenBank/DDBJ whole genome shotgun (WGS) entry which is preliminary data.</text>
</comment>
<dbReference type="Pfam" id="PF00646">
    <property type="entry name" value="F-box"/>
    <property type="match status" value="1"/>
</dbReference>
<sequence length="415" mass="47042">METSSVILSPKRQKLDGGEEMEGRRKELFNLPDEILLAIISLLETKDAIGTSILSTLWNIVEKVLLLRGPPDIKVFELTFLVLGDACRVKAWISAALRRNPTGTISLPHSLFTNTTLTVCDLDIPFPIKVPSTVCFSSLKNFSLRSVVFSDDSAQRLFSGCPVLEELYLENCIWLNNKFVSICSPKLLTLFINESDMILPEGSDGCQFMIYEVSLQSFCYRGELQNEYCFYDSSSSKKAEIHLSYDSNKNLRHAGYRLCKLLRGLTSMERLTFSSYNAFRVVVDNAPELLSRMPLFNNWTTFVLEDAAFIDDKALWTMLQYFPHLETLIFAEGVLEPLPPCFLSHLKRIEVGEFNGDQYNQLNAVRILLKNAKVLKKLDISWPKYCTAGAEQKAEITKQVFDFPRASGSCEVVLR</sequence>
<dbReference type="SUPFAM" id="SSF81383">
    <property type="entry name" value="F-box domain"/>
    <property type="match status" value="1"/>
</dbReference>
<feature type="region of interest" description="Disordered" evidence="1">
    <location>
        <begin position="1"/>
        <end position="20"/>
    </location>
</feature>
<feature type="domain" description="F-box" evidence="2">
    <location>
        <begin position="25"/>
        <end position="70"/>
    </location>
</feature>
<dbReference type="Pfam" id="PF24758">
    <property type="entry name" value="LRR_At5g56370"/>
    <property type="match status" value="1"/>
</dbReference>
<dbReference type="InterPro" id="IPR001810">
    <property type="entry name" value="F-box_dom"/>
</dbReference>
<keyword evidence="4" id="KW-1185">Reference proteome</keyword>
<name>A0A5N5FRY0_9ROSA</name>
<organism evidence="3 4">
    <name type="scientific">Pyrus ussuriensis x Pyrus communis</name>
    <dbReference type="NCBI Taxonomy" id="2448454"/>
    <lineage>
        <taxon>Eukaryota</taxon>
        <taxon>Viridiplantae</taxon>
        <taxon>Streptophyta</taxon>
        <taxon>Embryophyta</taxon>
        <taxon>Tracheophyta</taxon>
        <taxon>Spermatophyta</taxon>
        <taxon>Magnoliopsida</taxon>
        <taxon>eudicotyledons</taxon>
        <taxon>Gunneridae</taxon>
        <taxon>Pentapetalae</taxon>
        <taxon>rosids</taxon>
        <taxon>fabids</taxon>
        <taxon>Rosales</taxon>
        <taxon>Rosaceae</taxon>
        <taxon>Amygdaloideae</taxon>
        <taxon>Maleae</taxon>
        <taxon>Pyrus</taxon>
    </lineage>
</organism>
<dbReference type="InterPro" id="IPR055411">
    <property type="entry name" value="LRR_FXL15/At3g58940/PEG3-like"/>
</dbReference>
<reference evidence="4" key="2">
    <citation type="submission" date="2019-10" db="EMBL/GenBank/DDBJ databases">
        <title>A de novo genome assembly of a pear dwarfing rootstock.</title>
        <authorList>
            <person name="Wang F."/>
            <person name="Wang J."/>
            <person name="Li S."/>
            <person name="Zhang Y."/>
            <person name="Fang M."/>
            <person name="Ma L."/>
            <person name="Zhao Y."/>
            <person name="Jiang S."/>
        </authorList>
    </citation>
    <scope>NUCLEOTIDE SEQUENCE [LARGE SCALE GENOMIC DNA]</scope>
</reference>
<gene>
    <name evidence="3" type="ORF">D8674_002029</name>
</gene>
<dbReference type="SUPFAM" id="SSF52047">
    <property type="entry name" value="RNI-like"/>
    <property type="match status" value="1"/>
</dbReference>
<reference evidence="3 4" key="1">
    <citation type="submission" date="2019-09" db="EMBL/GenBank/DDBJ databases">
        <authorList>
            <person name="Ou C."/>
        </authorList>
    </citation>
    <scope>NUCLEOTIDE SEQUENCE [LARGE SCALE GENOMIC DNA]</scope>
    <source>
        <strain evidence="3">S2</strain>
        <tissue evidence="3">Leaf</tissue>
    </source>
</reference>
<evidence type="ECO:0000313" key="4">
    <source>
        <dbReference type="Proteomes" id="UP000327157"/>
    </source>
</evidence>
<evidence type="ECO:0000313" key="3">
    <source>
        <dbReference type="EMBL" id="KAB2601024.1"/>
    </source>
</evidence>
<evidence type="ECO:0000259" key="2">
    <source>
        <dbReference type="PROSITE" id="PS50181"/>
    </source>
</evidence>
<proteinExistence type="predicted"/>
<dbReference type="PANTHER" id="PTHR31900:SF30">
    <property type="entry name" value="SUPERFAMILY PROTEIN, PUTATIVE-RELATED"/>
    <property type="match status" value="1"/>
</dbReference>
<reference evidence="3 4" key="3">
    <citation type="submission" date="2019-11" db="EMBL/GenBank/DDBJ databases">
        <title>A de novo genome assembly of a pear dwarfing rootstock.</title>
        <authorList>
            <person name="Wang F."/>
            <person name="Wang J."/>
            <person name="Li S."/>
            <person name="Zhang Y."/>
            <person name="Fang M."/>
            <person name="Ma L."/>
            <person name="Zhao Y."/>
            <person name="Jiang S."/>
        </authorList>
    </citation>
    <scope>NUCLEOTIDE SEQUENCE [LARGE SCALE GENOMIC DNA]</scope>
    <source>
        <strain evidence="3">S2</strain>
        <tissue evidence="3">Leaf</tissue>
    </source>
</reference>
<dbReference type="InterPro" id="IPR006566">
    <property type="entry name" value="FBD"/>
</dbReference>
<dbReference type="InterPro" id="IPR036047">
    <property type="entry name" value="F-box-like_dom_sf"/>
</dbReference>
<dbReference type="Pfam" id="PF08387">
    <property type="entry name" value="FBD"/>
    <property type="match status" value="1"/>
</dbReference>
<dbReference type="OrthoDB" id="1157748at2759"/>